<dbReference type="RefSeq" id="WP_092352285.1">
    <property type="nucleotide sequence ID" value="NZ_FOIN01000003.1"/>
</dbReference>
<organism evidence="1 2">
    <name type="scientific">Thomasclavelia cocleata</name>
    <dbReference type="NCBI Taxonomy" id="69824"/>
    <lineage>
        <taxon>Bacteria</taxon>
        <taxon>Bacillati</taxon>
        <taxon>Bacillota</taxon>
        <taxon>Erysipelotrichia</taxon>
        <taxon>Erysipelotrichales</taxon>
        <taxon>Coprobacillaceae</taxon>
        <taxon>Thomasclavelia</taxon>
    </lineage>
</organism>
<dbReference type="EMBL" id="FOIN01000003">
    <property type="protein sequence ID" value="SET21357.1"/>
    <property type="molecule type" value="Genomic_DNA"/>
</dbReference>
<sequence>MASKKKKRTYELDESTLVKLNQIVKVMKSREETGDDGKQYSLNIAVAEAIDYYYNVVVNSNPSFFTRISTSITRSLMSKYLKPFTEAVNQLLINDVRQKVFNEAVANKLGINVLEIEEQVERTINNNLSGEK</sequence>
<evidence type="ECO:0000313" key="1">
    <source>
        <dbReference type="EMBL" id="SET21357.1"/>
    </source>
</evidence>
<evidence type="ECO:0000313" key="2">
    <source>
        <dbReference type="Proteomes" id="UP000198558"/>
    </source>
</evidence>
<reference evidence="2" key="1">
    <citation type="submission" date="2016-10" db="EMBL/GenBank/DDBJ databases">
        <authorList>
            <person name="Varghese N."/>
            <person name="Submissions S."/>
        </authorList>
    </citation>
    <scope>NUCLEOTIDE SEQUENCE [LARGE SCALE GENOMIC DNA]</scope>
    <source>
        <strain evidence="2">DSM 1551</strain>
    </source>
</reference>
<keyword evidence="2" id="KW-1185">Reference proteome</keyword>
<dbReference type="AlphaFoldDB" id="A0A1I0CNU9"/>
<proteinExistence type="predicted"/>
<gene>
    <name evidence="1" type="ORF">SAMN04489758_103150</name>
</gene>
<dbReference type="GeneID" id="78287603"/>
<accession>A0A1I0CNU9</accession>
<name>A0A1I0CNU9_9FIRM</name>
<protein>
    <submittedName>
        <fullName evidence="1">Uncharacterized protein</fullName>
    </submittedName>
</protein>
<dbReference type="Proteomes" id="UP000198558">
    <property type="component" value="Unassembled WGS sequence"/>
</dbReference>